<evidence type="ECO:0000313" key="7">
    <source>
        <dbReference type="EMBL" id="KAK3270306.1"/>
    </source>
</evidence>
<dbReference type="AlphaFoldDB" id="A0AAE0G3M6"/>
<dbReference type="SUPFAM" id="SSF109715">
    <property type="entry name" value="DEK C-terminal domain"/>
    <property type="match status" value="1"/>
</dbReference>
<accession>A0AAE0G3M6</accession>
<keyword evidence="2" id="KW-0156">Chromatin regulator</keyword>
<evidence type="ECO:0000256" key="5">
    <source>
        <dbReference type="SAM" id="MobiDB-lite"/>
    </source>
</evidence>
<reference evidence="7 8" key="1">
    <citation type="journal article" date="2015" name="Genome Biol. Evol.">
        <title>Comparative Genomics of a Bacterivorous Green Alga Reveals Evolutionary Causalities and Consequences of Phago-Mixotrophic Mode of Nutrition.</title>
        <authorList>
            <person name="Burns J.A."/>
            <person name="Paasch A."/>
            <person name="Narechania A."/>
            <person name="Kim E."/>
        </authorList>
    </citation>
    <scope>NUCLEOTIDE SEQUENCE [LARGE SCALE GENOMIC DNA]</scope>
    <source>
        <strain evidence="7 8">PLY_AMNH</strain>
    </source>
</reference>
<dbReference type="PANTHER" id="PTHR13468:SF1">
    <property type="entry name" value="PROTEIN DEK"/>
    <property type="match status" value="1"/>
</dbReference>
<feature type="region of interest" description="Disordered" evidence="5">
    <location>
        <begin position="229"/>
        <end position="338"/>
    </location>
</feature>
<feature type="compositionally biased region" description="Basic and acidic residues" evidence="5">
    <location>
        <begin position="202"/>
        <end position="215"/>
    </location>
</feature>
<dbReference type="GO" id="GO:0003677">
    <property type="term" value="F:DNA binding"/>
    <property type="evidence" value="ECO:0007669"/>
    <property type="project" value="UniProtKB-KW"/>
</dbReference>
<keyword evidence="3" id="KW-0238">DNA-binding</keyword>
<feature type="compositionally biased region" description="Acidic residues" evidence="5">
    <location>
        <begin position="317"/>
        <end position="329"/>
    </location>
</feature>
<feature type="compositionally biased region" description="Acidic residues" evidence="5">
    <location>
        <begin position="269"/>
        <end position="305"/>
    </location>
</feature>
<dbReference type="GO" id="GO:0005634">
    <property type="term" value="C:nucleus"/>
    <property type="evidence" value="ECO:0007669"/>
    <property type="project" value="UniProtKB-SubCell"/>
</dbReference>
<evidence type="ECO:0000259" key="6">
    <source>
        <dbReference type="PROSITE" id="PS51998"/>
    </source>
</evidence>
<feature type="region of interest" description="Disordered" evidence="5">
    <location>
        <begin position="164"/>
        <end position="215"/>
    </location>
</feature>
<dbReference type="GO" id="GO:2000779">
    <property type="term" value="P:regulation of double-strand break repair"/>
    <property type="evidence" value="ECO:0007669"/>
    <property type="project" value="TreeGrafter"/>
</dbReference>
<evidence type="ECO:0000256" key="1">
    <source>
        <dbReference type="ARBA" id="ARBA00004123"/>
    </source>
</evidence>
<dbReference type="InterPro" id="IPR014876">
    <property type="entry name" value="DEK_C"/>
</dbReference>
<comment type="subcellular location">
    <subcellularLocation>
        <location evidence="1">Nucleus</location>
    </subcellularLocation>
</comment>
<gene>
    <name evidence="7" type="ORF">CYMTET_21289</name>
</gene>
<dbReference type="Gene3D" id="1.10.10.60">
    <property type="entry name" value="Homeodomain-like"/>
    <property type="match status" value="1"/>
</dbReference>
<dbReference type="InterPro" id="IPR044198">
    <property type="entry name" value="DEK"/>
</dbReference>
<dbReference type="Pfam" id="PF08766">
    <property type="entry name" value="DEK_C"/>
    <property type="match status" value="1"/>
</dbReference>
<organism evidence="7 8">
    <name type="scientific">Cymbomonas tetramitiformis</name>
    <dbReference type="NCBI Taxonomy" id="36881"/>
    <lineage>
        <taxon>Eukaryota</taxon>
        <taxon>Viridiplantae</taxon>
        <taxon>Chlorophyta</taxon>
        <taxon>Pyramimonadophyceae</taxon>
        <taxon>Pyramimonadales</taxon>
        <taxon>Pyramimonadaceae</taxon>
        <taxon>Cymbomonas</taxon>
    </lineage>
</organism>
<dbReference type="PROSITE" id="PS51998">
    <property type="entry name" value="DEK_C"/>
    <property type="match status" value="1"/>
</dbReference>
<dbReference type="GO" id="GO:0042393">
    <property type="term" value="F:histone binding"/>
    <property type="evidence" value="ECO:0007669"/>
    <property type="project" value="TreeGrafter"/>
</dbReference>
<keyword evidence="4" id="KW-0539">Nucleus</keyword>
<feature type="compositionally biased region" description="Basic and acidic residues" evidence="5">
    <location>
        <begin position="173"/>
        <end position="185"/>
    </location>
</feature>
<evidence type="ECO:0000256" key="4">
    <source>
        <dbReference type="ARBA" id="ARBA00023242"/>
    </source>
</evidence>
<dbReference type="GO" id="GO:0006325">
    <property type="term" value="P:chromatin organization"/>
    <property type="evidence" value="ECO:0007669"/>
    <property type="project" value="UniProtKB-KW"/>
</dbReference>
<evidence type="ECO:0000256" key="3">
    <source>
        <dbReference type="ARBA" id="ARBA00023125"/>
    </source>
</evidence>
<sequence>MAEDEKMEETATTPEAVADAATDEGPDAGRGTKRDRKKAAFFVPETKAPESKGFEVPQGKGAKLEDIPNVNFLLSKKSRSDELLQCIHGILFRRKATATKVKQNILAFSGTSYEDEEKSTSSDNLRLMKFPKTTIHEILDVFDLPRGSGEENHKERQVERIQKFLAKPCPNPDSKDLQAAEEKQKAKGGKVKRKTSAKKPVSKKDEEAAKKEVAKLEKEVTKLEKELAGKKKALEKAQSGLKHKGTSKASTPKKESKPAGNVKKGTKDTEEEEEAPNAEEEEEEADDEDDNAEEEAEDASEEGEDEPAKKKKKTAGDEPEDTAQVDESEAPGLPSEAVIRKTIKSFLEGKDLETVSAKKVREHLRETFNMEKADLSAKKAVINKCLDEFVAAA</sequence>
<dbReference type="PANTHER" id="PTHR13468">
    <property type="entry name" value="DEK PROTEIN"/>
    <property type="match status" value="1"/>
</dbReference>
<proteinExistence type="predicted"/>
<feature type="compositionally biased region" description="Basic residues" evidence="5">
    <location>
        <begin position="186"/>
        <end position="201"/>
    </location>
</feature>
<protein>
    <recommendedName>
        <fullName evidence="6">DEK-C domain-containing protein</fullName>
    </recommendedName>
</protein>
<dbReference type="Proteomes" id="UP001190700">
    <property type="component" value="Unassembled WGS sequence"/>
</dbReference>
<evidence type="ECO:0000256" key="2">
    <source>
        <dbReference type="ARBA" id="ARBA00022853"/>
    </source>
</evidence>
<name>A0AAE0G3M6_9CHLO</name>
<evidence type="ECO:0000313" key="8">
    <source>
        <dbReference type="Proteomes" id="UP001190700"/>
    </source>
</evidence>
<comment type="caution">
    <text evidence="7">The sequence shown here is derived from an EMBL/GenBank/DDBJ whole genome shotgun (WGS) entry which is preliminary data.</text>
</comment>
<feature type="domain" description="DEK-C" evidence="6">
    <location>
        <begin position="333"/>
        <end position="391"/>
    </location>
</feature>
<dbReference type="EMBL" id="LGRX02010479">
    <property type="protein sequence ID" value="KAK3270306.1"/>
    <property type="molecule type" value="Genomic_DNA"/>
</dbReference>
<keyword evidence="8" id="KW-1185">Reference proteome</keyword>
<feature type="region of interest" description="Disordered" evidence="5">
    <location>
        <begin position="1"/>
        <end position="61"/>
    </location>
</feature>